<sequence length="222" mass="25723">MTDILERLADRQGPGPLNQPGGQDRGEDRALERFLKFNPPKFIGEPDPEIAENWLERMTNIFAVLDYTEDRRVNFTAFQFEEVALTWDCEIWIRERKLMADLIDLAIKRYDVILEMDWLARYNIQLNCKTKIVELCIPGEATFKLDVRGRLASFALISGIRVRKMLSKGVQGYLAFLINTSSNKVRLEDMPIVKEFPDVFPAELESLPPKREIAFKIDVLQE</sequence>
<organism evidence="1 2">
    <name type="scientific">Coffea arabica</name>
    <name type="common">Arabian coffee</name>
    <dbReference type="NCBI Taxonomy" id="13443"/>
    <lineage>
        <taxon>Eukaryota</taxon>
        <taxon>Viridiplantae</taxon>
        <taxon>Streptophyta</taxon>
        <taxon>Embryophyta</taxon>
        <taxon>Tracheophyta</taxon>
        <taxon>Spermatophyta</taxon>
        <taxon>Magnoliopsida</taxon>
        <taxon>eudicotyledons</taxon>
        <taxon>Gunneridae</taxon>
        <taxon>Pentapetalae</taxon>
        <taxon>asterids</taxon>
        <taxon>lamiids</taxon>
        <taxon>Gentianales</taxon>
        <taxon>Rubiaceae</taxon>
        <taxon>Ixoroideae</taxon>
        <taxon>Gardenieae complex</taxon>
        <taxon>Bertiereae - Coffeeae clade</taxon>
        <taxon>Coffeeae</taxon>
        <taxon>Coffea</taxon>
    </lineage>
</organism>
<dbReference type="GeneID" id="113739035"/>
<dbReference type="InterPro" id="IPR021109">
    <property type="entry name" value="Peptidase_aspartic_dom_sf"/>
</dbReference>
<proteinExistence type="predicted"/>
<gene>
    <name evidence="2" type="primary">LOC113739035</name>
</gene>
<name>A0A6P6X3I4_COFAR</name>
<reference evidence="1" key="1">
    <citation type="journal article" date="2025" name="Foods">
        <title>Unveiling the Microbial Signatures of Arabica Coffee Cherries: Insights into Ripeness Specific Diversity, Functional Traits, and Implications for Quality and Safety.</title>
        <authorList>
            <consortium name="RefSeq"/>
            <person name="Tenea G.N."/>
            <person name="Cifuentes V."/>
            <person name="Reyes P."/>
            <person name="Cevallos-Vallejos M."/>
        </authorList>
    </citation>
    <scope>NUCLEOTIDE SEQUENCE [LARGE SCALE GENOMIC DNA]</scope>
</reference>
<accession>A0A6P6X3I4</accession>
<protein>
    <submittedName>
        <fullName evidence="2">Uncharacterized protein</fullName>
    </submittedName>
</protein>
<dbReference type="AlphaFoldDB" id="A0A6P6X3I4"/>
<dbReference type="Proteomes" id="UP001652660">
    <property type="component" value="Chromosome 10c"/>
</dbReference>
<evidence type="ECO:0000313" key="1">
    <source>
        <dbReference type="Proteomes" id="UP001652660"/>
    </source>
</evidence>
<dbReference type="RefSeq" id="XP_027122084.1">
    <property type="nucleotide sequence ID" value="XM_027266283.1"/>
</dbReference>
<keyword evidence="1" id="KW-1185">Reference proteome</keyword>
<evidence type="ECO:0000313" key="2">
    <source>
        <dbReference type="RefSeq" id="XP_027122084.1"/>
    </source>
</evidence>
<dbReference type="Gene3D" id="2.40.70.10">
    <property type="entry name" value="Acid Proteases"/>
    <property type="match status" value="1"/>
</dbReference>
<reference evidence="2" key="2">
    <citation type="submission" date="2025-08" db="UniProtKB">
        <authorList>
            <consortium name="RefSeq"/>
        </authorList>
    </citation>
    <scope>IDENTIFICATION</scope>
    <source>
        <tissue evidence="2">Leaves</tissue>
    </source>
</reference>
<dbReference type="OrthoDB" id="437338at2759"/>
<dbReference type="Pfam" id="PF08284">
    <property type="entry name" value="RVP_2"/>
    <property type="match status" value="1"/>
</dbReference>